<evidence type="ECO:0000313" key="2">
    <source>
        <dbReference type="EMBL" id="TDZ75082.1"/>
    </source>
</evidence>
<feature type="region of interest" description="Disordered" evidence="1">
    <location>
        <begin position="82"/>
        <end position="202"/>
    </location>
</feature>
<feature type="compositionally biased region" description="Polar residues" evidence="1">
    <location>
        <begin position="110"/>
        <end position="122"/>
    </location>
</feature>
<dbReference type="Proteomes" id="UP000295703">
    <property type="component" value="Unassembled WGS sequence"/>
</dbReference>
<sequence length="202" mass="21776">MVMADVTPSAGRLLRALGLPQSHTQQDHCHGHGHSHSHSQRGCFHCSSGLASAPTRRPYSNGAASAAVDALHPAIASEPFAPGSFELEDWPSEPSTPSSSSATDSECGSYASTKSAAPTTFPSFGRRYSHLPPLGHLRTHTRTNSVDSNATVSSTASSSSWSPSRWTLFSPVADDLVPPSNRPSHRDDRRSQQAKEVWREYW</sequence>
<dbReference type="AlphaFoldDB" id="A0A4R8RYS9"/>
<evidence type="ECO:0000256" key="1">
    <source>
        <dbReference type="SAM" id="MobiDB-lite"/>
    </source>
</evidence>
<feature type="compositionally biased region" description="Low complexity" evidence="1">
    <location>
        <begin position="92"/>
        <end position="106"/>
    </location>
</feature>
<accession>A0A4R8RYS9</accession>
<gene>
    <name evidence="2" type="ORF">CTRI78_v000084</name>
</gene>
<evidence type="ECO:0000313" key="3">
    <source>
        <dbReference type="Proteomes" id="UP000295703"/>
    </source>
</evidence>
<feature type="compositionally biased region" description="Basic and acidic residues" evidence="1">
    <location>
        <begin position="184"/>
        <end position="202"/>
    </location>
</feature>
<organism evidence="2 3">
    <name type="scientific">Colletotrichum trifolii</name>
    <dbReference type="NCBI Taxonomy" id="5466"/>
    <lineage>
        <taxon>Eukaryota</taxon>
        <taxon>Fungi</taxon>
        <taxon>Dikarya</taxon>
        <taxon>Ascomycota</taxon>
        <taxon>Pezizomycotina</taxon>
        <taxon>Sordariomycetes</taxon>
        <taxon>Hypocreomycetidae</taxon>
        <taxon>Glomerellales</taxon>
        <taxon>Glomerellaceae</taxon>
        <taxon>Colletotrichum</taxon>
        <taxon>Colletotrichum orbiculare species complex</taxon>
    </lineage>
</organism>
<feature type="compositionally biased region" description="Low complexity" evidence="1">
    <location>
        <begin position="143"/>
        <end position="167"/>
    </location>
</feature>
<name>A0A4R8RYS9_COLTR</name>
<proteinExistence type="predicted"/>
<reference evidence="2 3" key="1">
    <citation type="submission" date="2018-12" db="EMBL/GenBank/DDBJ databases">
        <title>Genome sequence and assembly of Colletotrichum trifolii.</title>
        <authorList>
            <person name="Gan P."/>
            <person name="Shirasu K."/>
        </authorList>
    </citation>
    <scope>NUCLEOTIDE SEQUENCE [LARGE SCALE GENOMIC DNA]</scope>
    <source>
        <strain evidence="2 3">543-2</strain>
    </source>
</reference>
<dbReference type="EMBL" id="RYZW01000001">
    <property type="protein sequence ID" value="TDZ75082.1"/>
    <property type="molecule type" value="Genomic_DNA"/>
</dbReference>
<protein>
    <submittedName>
        <fullName evidence="2">Uncharacterized protein</fullName>
    </submittedName>
</protein>
<comment type="caution">
    <text evidence="2">The sequence shown here is derived from an EMBL/GenBank/DDBJ whole genome shotgun (WGS) entry which is preliminary data.</text>
</comment>
<keyword evidence="3" id="KW-1185">Reference proteome</keyword>